<dbReference type="CDD" id="cd00060">
    <property type="entry name" value="FHA"/>
    <property type="match status" value="1"/>
</dbReference>
<dbReference type="InterPro" id="IPR008984">
    <property type="entry name" value="SMAD_FHA_dom_sf"/>
</dbReference>
<dbReference type="Pfam" id="PF00498">
    <property type="entry name" value="FHA"/>
    <property type="match status" value="1"/>
</dbReference>
<name>A0A8E1QZB0_9BACT</name>
<evidence type="ECO:0000313" key="3">
    <source>
        <dbReference type="EMBL" id="KOO69498.1"/>
    </source>
</evidence>
<dbReference type="Proteomes" id="UP000036951">
    <property type="component" value="Unassembled WGS sequence"/>
</dbReference>
<feature type="region of interest" description="Disordered" evidence="1">
    <location>
        <begin position="201"/>
        <end position="237"/>
    </location>
</feature>
<dbReference type="AlphaFoldDB" id="A0A8E1QZB0"/>
<dbReference type="SMART" id="SM00240">
    <property type="entry name" value="FHA"/>
    <property type="match status" value="1"/>
</dbReference>
<dbReference type="PROSITE" id="PS50006">
    <property type="entry name" value="FHA_DOMAIN"/>
    <property type="match status" value="1"/>
</dbReference>
<feature type="domain" description="FHA" evidence="2">
    <location>
        <begin position="93"/>
        <end position="153"/>
    </location>
</feature>
<sequence>MSQNKTIVPGVDYDNPGSSEYDEAAFSSLYTRSGNDDNRTCIAGAQGHGFQAQSASGTAVADRDTRQITMQNRVIVGCLFSISHGLLGEMFPLYLGRNAIGQAAGCDVCLREKTVSPEHAILYIRKEGNPVRFNMTITDYNSANGTEVNGTDARYNTLTVNENDVISIGRHYKLLVKTFNVEEAGLFEDEGFEETGMAAASAATAADTRPEADIQDNFYSPSGSSDDSSRTVISGMF</sequence>
<accession>A0A8E1QZB0</accession>
<proteinExistence type="predicted"/>
<dbReference type="Gene3D" id="2.60.200.20">
    <property type="match status" value="1"/>
</dbReference>
<dbReference type="EMBL" id="LFQU01000002">
    <property type="protein sequence ID" value="KOO69498.1"/>
    <property type="molecule type" value="Genomic_DNA"/>
</dbReference>
<comment type="caution">
    <text evidence="3">The sequence shown here is derived from an EMBL/GenBank/DDBJ whole genome shotgun (WGS) entry which is preliminary data.</text>
</comment>
<evidence type="ECO:0000256" key="1">
    <source>
        <dbReference type="SAM" id="MobiDB-lite"/>
    </source>
</evidence>
<organism evidence="3 4">
    <name type="scientific">Xylanibacter rarus</name>
    <dbReference type="NCBI Taxonomy" id="1676614"/>
    <lineage>
        <taxon>Bacteria</taxon>
        <taxon>Pseudomonadati</taxon>
        <taxon>Bacteroidota</taxon>
        <taxon>Bacteroidia</taxon>
        <taxon>Bacteroidales</taxon>
        <taxon>Prevotellaceae</taxon>
        <taxon>Xylanibacter</taxon>
    </lineage>
</organism>
<evidence type="ECO:0000313" key="4">
    <source>
        <dbReference type="Proteomes" id="UP000036951"/>
    </source>
</evidence>
<keyword evidence="4" id="KW-1185">Reference proteome</keyword>
<protein>
    <recommendedName>
        <fullName evidence="2">FHA domain-containing protein</fullName>
    </recommendedName>
</protein>
<dbReference type="SUPFAM" id="SSF49879">
    <property type="entry name" value="SMAD/FHA domain"/>
    <property type="match status" value="1"/>
</dbReference>
<dbReference type="InterPro" id="IPR000253">
    <property type="entry name" value="FHA_dom"/>
</dbReference>
<evidence type="ECO:0000259" key="2">
    <source>
        <dbReference type="PROSITE" id="PS50006"/>
    </source>
</evidence>
<reference evidence="3 4" key="1">
    <citation type="submission" date="2015-06" db="EMBL/GenBank/DDBJ databases">
        <title>Prevotella sp. 109, sp. nov., a novel member of the family Prevotellaceae isolated from human faeces.</title>
        <authorList>
            <person name="Shkoporov A.N."/>
            <person name="Chaplin A.V."/>
            <person name="Kafarskaia L.I."/>
            <person name="Efimov B.A."/>
        </authorList>
    </citation>
    <scope>NUCLEOTIDE SEQUENCE [LARGE SCALE GENOMIC DNA]</scope>
    <source>
        <strain evidence="3 4">109</strain>
    </source>
</reference>
<dbReference type="OrthoDB" id="1069410at2"/>
<gene>
    <name evidence="3" type="ORF">ACU52_02265</name>
</gene>
<dbReference type="RefSeq" id="WP_053397592.1">
    <property type="nucleotide sequence ID" value="NZ_DAWCKJ010000052.1"/>
</dbReference>